<dbReference type="InterPro" id="IPR039739">
    <property type="entry name" value="MAG2/RNF10"/>
</dbReference>
<evidence type="ECO:0000256" key="4">
    <source>
        <dbReference type="ARBA" id="ARBA00022771"/>
    </source>
</evidence>
<evidence type="ECO:0000256" key="3">
    <source>
        <dbReference type="ARBA" id="ARBA00022723"/>
    </source>
</evidence>
<keyword evidence="3" id="KW-0479">Metal-binding</keyword>
<feature type="region of interest" description="Disordered" evidence="7">
    <location>
        <begin position="92"/>
        <end position="119"/>
    </location>
</feature>
<dbReference type="PROSITE" id="PS50089">
    <property type="entry name" value="ZF_RING_2"/>
    <property type="match status" value="1"/>
</dbReference>
<protein>
    <recommendedName>
        <fullName evidence="8">RING-type domain-containing protein</fullName>
    </recommendedName>
</protein>
<dbReference type="SMART" id="SM00184">
    <property type="entry name" value="RING"/>
    <property type="match status" value="1"/>
</dbReference>
<dbReference type="AlphaFoldDB" id="A0AAN6D5C6"/>
<evidence type="ECO:0000256" key="2">
    <source>
        <dbReference type="ARBA" id="ARBA00022490"/>
    </source>
</evidence>
<keyword evidence="5" id="KW-0862">Zinc</keyword>
<dbReference type="PANTHER" id="PTHR12983:SF9">
    <property type="entry name" value="E3 UBIQUITIN-PROTEIN LIGASE RNF10"/>
    <property type="match status" value="1"/>
</dbReference>
<evidence type="ECO:0000256" key="5">
    <source>
        <dbReference type="ARBA" id="ARBA00022833"/>
    </source>
</evidence>
<organism evidence="9 10">
    <name type="scientific">Ogataea haglerorum</name>
    <dbReference type="NCBI Taxonomy" id="1937702"/>
    <lineage>
        <taxon>Eukaryota</taxon>
        <taxon>Fungi</taxon>
        <taxon>Dikarya</taxon>
        <taxon>Ascomycota</taxon>
        <taxon>Saccharomycotina</taxon>
        <taxon>Pichiomycetes</taxon>
        <taxon>Pichiales</taxon>
        <taxon>Pichiaceae</taxon>
        <taxon>Ogataea</taxon>
    </lineage>
</organism>
<dbReference type="PROSITE" id="PS00518">
    <property type="entry name" value="ZF_RING_1"/>
    <property type="match status" value="1"/>
</dbReference>
<dbReference type="PANTHER" id="PTHR12983">
    <property type="entry name" value="RING FINGER 10 FAMILY MEMBER"/>
    <property type="match status" value="1"/>
</dbReference>
<proteinExistence type="predicted"/>
<evidence type="ECO:0000256" key="6">
    <source>
        <dbReference type="PROSITE-ProRule" id="PRU00175"/>
    </source>
</evidence>
<evidence type="ECO:0000313" key="9">
    <source>
        <dbReference type="EMBL" id="KAG7727253.1"/>
    </source>
</evidence>
<comment type="subcellular location">
    <subcellularLocation>
        <location evidence="1">Cytoplasm</location>
    </subcellularLocation>
</comment>
<feature type="compositionally biased region" description="Basic and acidic residues" evidence="7">
    <location>
        <begin position="60"/>
        <end position="69"/>
    </location>
</feature>
<keyword evidence="4 6" id="KW-0863">Zinc-finger</keyword>
<feature type="domain" description="RING-type" evidence="8">
    <location>
        <begin position="224"/>
        <end position="272"/>
    </location>
</feature>
<evidence type="ECO:0000259" key="8">
    <source>
        <dbReference type="PROSITE" id="PS50089"/>
    </source>
</evidence>
<evidence type="ECO:0000256" key="1">
    <source>
        <dbReference type="ARBA" id="ARBA00004496"/>
    </source>
</evidence>
<feature type="region of interest" description="Disordered" evidence="7">
    <location>
        <begin position="1"/>
        <end position="69"/>
    </location>
</feature>
<dbReference type="GO" id="GO:0008270">
    <property type="term" value="F:zinc ion binding"/>
    <property type="evidence" value="ECO:0007669"/>
    <property type="project" value="UniProtKB-KW"/>
</dbReference>
<dbReference type="InterPro" id="IPR017907">
    <property type="entry name" value="Znf_RING_CS"/>
</dbReference>
<dbReference type="SUPFAM" id="SSF57850">
    <property type="entry name" value="RING/U-box"/>
    <property type="match status" value="1"/>
</dbReference>
<evidence type="ECO:0000256" key="7">
    <source>
        <dbReference type="SAM" id="MobiDB-lite"/>
    </source>
</evidence>
<dbReference type="Gene3D" id="3.30.40.10">
    <property type="entry name" value="Zinc/RING finger domain, C3HC4 (zinc finger)"/>
    <property type="match status" value="1"/>
</dbReference>
<gene>
    <name evidence="9" type="ORF">KL933_002962</name>
</gene>
<evidence type="ECO:0000313" key="10">
    <source>
        <dbReference type="Proteomes" id="UP000738402"/>
    </source>
</evidence>
<dbReference type="InterPro" id="IPR027370">
    <property type="entry name" value="Znf-RING_euk"/>
</dbReference>
<feature type="compositionally biased region" description="Basic residues" evidence="7">
    <location>
        <begin position="105"/>
        <end position="116"/>
    </location>
</feature>
<dbReference type="InterPro" id="IPR013083">
    <property type="entry name" value="Znf_RING/FYVE/PHD"/>
</dbReference>
<keyword evidence="2" id="KW-0963">Cytoplasm</keyword>
<feature type="compositionally biased region" description="Polar residues" evidence="7">
    <location>
        <begin position="45"/>
        <end position="59"/>
    </location>
</feature>
<dbReference type="EMBL" id="JAHLUH010000007">
    <property type="protein sequence ID" value="KAG7727253.1"/>
    <property type="molecule type" value="Genomic_DNA"/>
</dbReference>
<dbReference type="GO" id="GO:0045944">
    <property type="term" value="P:positive regulation of transcription by RNA polymerase II"/>
    <property type="evidence" value="ECO:0007669"/>
    <property type="project" value="TreeGrafter"/>
</dbReference>
<dbReference type="GO" id="GO:0000976">
    <property type="term" value="F:transcription cis-regulatory region binding"/>
    <property type="evidence" value="ECO:0007669"/>
    <property type="project" value="TreeGrafter"/>
</dbReference>
<accession>A0AAN6D5C6</accession>
<comment type="caution">
    <text evidence="9">The sequence shown here is derived from an EMBL/GenBank/DDBJ whole genome shotgun (WGS) entry which is preliminary data.</text>
</comment>
<dbReference type="Proteomes" id="UP000738402">
    <property type="component" value="Unassembled WGS sequence"/>
</dbReference>
<name>A0AAN6D5C6_9ASCO</name>
<reference evidence="9" key="1">
    <citation type="journal article" date="2021" name="G3 (Bethesda)">
        <title>Genomic diversity, chromosomal rearrangements, and interspecies hybridization in the ogataea polymorpha species complex.</title>
        <authorList>
            <person name="Hanson S.J."/>
            <person name="Cinneide E.O."/>
            <person name="Salzberg L.I."/>
            <person name="Wolfe K.H."/>
            <person name="McGowan J."/>
            <person name="Fitzpatrick D.A."/>
            <person name="Matlin K."/>
        </authorList>
    </citation>
    <scope>NUCLEOTIDE SEQUENCE</scope>
    <source>
        <strain evidence="9">83-405-1</strain>
    </source>
</reference>
<dbReference type="GO" id="GO:0005737">
    <property type="term" value="C:cytoplasm"/>
    <property type="evidence" value="ECO:0007669"/>
    <property type="project" value="UniProtKB-SubCell"/>
</dbReference>
<dbReference type="InterPro" id="IPR001841">
    <property type="entry name" value="Znf_RING"/>
</dbReference>
<sequence length="670" mass="76782">MFWRKRAQDSSVPEQVEPTEPSGGSGQDGLADLQKALADAYVSKSAESTSQATERSLNSMREKASKRAESISLDKFPVSEWLPESNMLERNVLQSTASSKARPRESKKHGSKRYNKTNKPVLMDDFPFDRTLGRGRKGIDISHLVEFQLPEHNVVTGHGRRPSSRKHRAQSARLNLTGRQNVNVNYRFIVDYRGDYRTQILDPNVPLDDASILRVLINKNDHQCPICLGDEFIAPRMTRCGHVFCYTCLLRLFAAFSTQEDYRGRVKCPLCSEDIREKHELLPVLITKVDERFERPSVDQPVDLELMYRPASRVFAQPFRLYLENCQFDGDIPWIPNFATVDNFLNDSRYVKYSRIMQCGPDFALKCFQQELETLKLHRALDSELYGDSTHHYELAELKIRSHMDAMAASFAESSQAAIPDSPDSLSLCLDELSLRQQQFQETEKGFFFYQTAFNSSVKYFLTNLDVQILKSLYGDYSAFPLTLHPILENINYEYSPLTEETIGKLKYLGHLPVGTEIGFLELDWTDQLPQFPKEISARFSKKLSERSRASRNKKRREDHSKAVFEKELELKTLQFYSKENNLSLTDYGYGEQASPHKFVESDAPPLGEDVLLPEDESKYKTTVWGTRILKSEEPESDQYDAEAELIIRQAKEAANATGKKKKKIVLSFT</sequence>
<dbReference type="Pfam" id="PF13445">
    <property type="entry name" value="zf-RING_UBOX"/>
    <property type="match status" value="1"/>
</dbReference>